<dbReference type="Pfam" id="PF00171">
    <property type="entry name" value="Aldedh"/>
    <property type="match status" value="1"/>
</dbReference>
<dbReference type="PANTHER" id="PTHR43111">
    <property type="entry name" value="ALDEHYDE DEHYDROGENASE B-RELATED"/>
    <property type="match status" value="1"/>
</dbReference>
<dbReference type="InterPro" id="IPR016163">
    <property type="entry name" value="Ald_DH_C"/>
</dbReference>
<keyword evidence="4" id="KW-1185">Reference proteome</keyword>
<name>A0AA38X0T8_9EURO</name>
<dbReference type="Gene3D" id="3.40.309.10">
    <property type="entry name" value="Aldehyde Dehydrogenase, Chain A, domain 2"/>
    <property type="match status" value="1"/>
</dbReference>
<dbReference type="Proteomes" id="UP001172673">
    <property type="component" value="Unassembled WGS sequence"/>
</dbReference>
<comment type="caution">
    <text evidence="3">The sequence shown here is derived from an EMBL/GenBank/DDBJ whole genome shotgun (WGS) entry which is preliminary data.</text>
</comment>
<dbReference type="AlphaFoldDB" id="A0AA38X0T8"/>
<dbReference type="SUPFAM" id="SSF53720">
    <property type="entry name" value="ALDH-like"/>
    <property type="match status" value="1"/>
</dbReference>
<protein>
    <recommendedName>
        <fullName evidence="2">Aldehyde dehydrogenase domain-containing protein</fullName>
    </recommendedName>
</protein>
<keyword evidence="1" id="KW-0812">Transmembrane</keyword>
<organism evidence="3 4">
    <name type="scientific">Cladophialophora chaetospira</name>
    <dbReference type="NCBI Taxonomy" id="386627"/>
    <lineage>
        <taxon>Eukaryota</taxon>
        <taxon>Fungi</taxon>
        <taxon>Dikarya</taxon>
        <taxon>Ascomycota</taxon>
        <taxon>Pezizomycotina</taxon>
        <taxon>Eurotiomycetes</taxon>
        <taxon>Chaetothyriomycetidae</taxon>
        <taxon>Chaetothyriales</taxon>
        <taxon>Herpotrichiellaceae</taxon>
        <taxon>Cladophialophora</taxon>
    </lineage>
</organism>
<reference evidence="3" key="1">
    <citation type="submission" date="2022-10" db="EMBL/GenBank/DDBJ databases">
        <title>Culturing micro-colonial fungi from biological soil crusts in the Mojave desert and describing Neophaeococcomyces mojavensis, and introducing the new genera and species Taxawa tesnikishii.</title>
        <authorList>
            <person name="Kurbessoian T."/>
            <person name="Stajich J.E."/>
        </authorList>
    </citation>
    <scope>NUCLEOTIDE SEQUENCE</scope>
    <source>
        <strain evidence="3">TK_41</strain>
    </source>
</reference>
<gene>
    <name evidence="3" type="ORF">H2200_010825</name>
</gene>
<proteinExistence type="predicted"/>
<keyword evidence="1" id="KW-1133">Transmembrane helix</keyword>
<feature type="domain" description="Aldehyde dehydrogenase" evidence="2">
    <location>
        <begin position="198"/>
        <end position="348"/>
    </location>
</feature>
<dbReference type="EMBL" id="JAPDRK010000018">
    <property type="protein sequence ID" value="KAJ9604711.1"/>
    <property type="molecule type" value="Genomic_DNA"/>
</dbReference>
<evidence type="ECO:0000313" key="3">
    <source>
        <dbReference type="EMBL" id="KAJ9604711.1"/>
    </source>
</evidence>
<evidence type="ECO:0000256" key="1">
    <source>
        <dbReference type="SAM" id="Phobius"/>
    </source>
</evidence>
<dbReference type="PANTHER" id="PTHR43111:SF1">
    <property type="entry name" value="ALDEHYDE DEHYDROGENASE B-RELATED"/>
    <property type="match status" value="1"/>
</dbReference>
<dbReference type="InterPro" id="IPR015590">
    <property type="entry name" value="Aldehyde_DH_dom"/>
</dbReference>
<dbReference type="GO" id="GO:0016620">
    <property type="term" value="F:oxidoreductase activity, acting on the aldehyde or oxo group of donors, NAD or NADP as acceptor"/>
    <property type="evidence" value="ECO:0007669"/>
    <property type="project" value="InterPro"/>
</dbReference>
<evidence type="ECO:0000259" key="2">
    <source>
        <dbReference type="Pfam" id="PF00171"/>
    </source>
</evidence>
<feature type="transmembrane region" description="Helical" evidence="1">
    <location>
        <begin position="456"/>
        <end position="477"/>
    </location>
</feature>
<sequence>MSSSVQRVLDAAIEGQARSPRHIQKQLSKLHATLAQEGPEIRSAIKSESQHSTAEVEVQYALALEAVATSFAASNFEKALDAEFSLSRGENALSNSIPYSVAYIVPSTFNILHGSITAVAAAISAGSCVILELPKSLSRTTELVQKTLSSSLDLDTFVIVNKRIDSKDLPKSIIRVFGNAEPDFQPTRTDLVPSSTRSIAIVDRTANTQEAAAAILRARFSFGGQSPLAPDLVLVNEFKIKEFCKSIAELTSQYFAVQVEMNGSAAQASSEKARTARVSSHELDQAGAEVLISGSRGSVARIEDRKSKLLRKRIQEPVLLIHPVRSLDDAIDFANGDGEDLLSALFAFGSPDVVKYISQFVDARVCCANNIPIELLASPSTPLGFAASLQGPYTKEMFSVPKPEFILYDKKSSRLQKVLVENDVKEANNIRREAEVLDTKVNQPAGRLVGFFEQGILLGLGIALTTIVTGNVVFWKYGFPAIKRRIR</sequence>
<evidence type="ECO:0000313" key="4">
    <source>
        <dbReference type="Proteomes" id="UP001172673"/>
    </source>
</evidence>
<dbReference type="Gene3D" id="3.40.605.10">
    <property type="entry name" value="Aldehyde Dehydrogenase, Chain A, domain 1"/>
    <property type="match status" value="1"/>
</dbReference>
<accession>A0AA38X0T8</accession>
<keyword evidence="1" id="KW-0472">Membrane</keyword>
<dbReference type="InterPro" id="IPR016161">
    <property type="entry name" value="Ald_DH/histidinol_DH"/>
</dbReference>
<dbReference type="InterPro" id="IPR016162">
    <property type="entry name" value="Ald_DH_N"/>
</dbReference>